<comment type="similarity">
    <text evidence="6">Belongs to the phosphofructokinase type A (PFKA) family. PPi-dependent PFK group II subfamily. Clade 'B2' sub-subfamily.</text>
</comment>
<dbReference type="InterPro" id="IPR011404">
    <property type="entry name" value="PPi-PFK"/>
</dbReference>
<dbReference type="InterPro" id="IPR022953">
    <property type="entry name" value="ATP_PFK"/>
</dbReference>
<reference evidence="8" key="2">
    <citation type="submission" date="2021-04" db="EMBL/GenBank/DDBJ databases">
        <authorList>
            <person name="Gilroy R."/>
        </authorList>
    </citation>
    <scope>NUCLEOTIDE SEQUENCE</scope>
    <source>
        <strain evidence="8">USAMLcec2-132</strain>
    </source>
</reference>
<accession>A0A9D2NET8</accession>
<dbReference type="InterPro" id="IPR050929">
    <property type="entry name" value="PFKA"/>
</dbReference>
<comment type="catalytic activity">
    <reaction evidence="6">
        <text>beta-D-fructose 6-phosphate + diphosphate = beta-D-fructose 1,6-bisphosphate + phosphate + H(+)</text>
        <dbReference type="Rhea" id="RHEA:13613"/>
        <dbReference type="ChEBI" id="CHEBI:15378"/>
        <dbReference type="ChEBI" id="CHEBI:32966"/>
        <dbReference type="ChEBI" id="CHEBI:33019"/>
        <dbReference type="ChEBI" id="CHEBI:43474"/>
        <dbReference type="ChEBI" id="CHEBI:57634"/>
        <dbReference type="EC" id="2.7.1.90"/>
    </reaction>
</comment>
<dbReference type="InterPro" id="IPR000023">
    <property type="entry name" value="Phosphofructokinase_dom"/>
</dbReference>
<dbReference type="EMBL" id="DWWS01000025">
    <property type="protein sequence ID" value="HJC23498.1"/>
    <property type="molecule type" value="Genomic_DNA"/>
</dbReference>
<keyword evidence="6" id="KW-0963">Cytoplasm</keyword>
<organism evidence="8 9">
    <name type="scientific">Candidatus Eisenbergiella merdavium</name>
    <dbReference type="NCBI Taxonomy" id="2838551"/>
    <lineage>
        <taxon>Bacteria</taxon>
        <taxon>Bacillati</taxon>
        <taxon>Bacillota</taxon>
        <taxon>Clostridia</taxon>
        <taxon>Lachnospirales</taxon>
        <taxon>Lachnospiraceae</taxon>
        <taxon>Eisenbergiella</taxon>
    </lineage>
</organism>
<comment type="pathway">
    <text evidence="6">Carbohydrate degradation; glycolysis; D-glyceraldehyde 3-phosphate and glycerone phosphate from D-glucose: step 3/4.</text>
</comment>
<keyword evidence="3 6" id="KW-0479">Metal-binding</keyword>
<evidence type="ECO:0000256" key="5">
    <source>
        <dbReference type="ARBA" id="ARBA00022842"/>
    </source>
</evidence>
<dbReference type="AlphaFoldDB" id="A0A9D2NET8"/>
<dbReference type="GO" id="GO:0006002">
    <property type="term" value="P:fructose 6-phosphate metabolic process"/>
    <property type="evidence" value="ECO:0007669"/>
    <property type="project" value="InterPro"/>
</dbReference>
<evidence type="ECO:0000256" key="6">
    <source>
        <dbReference type="HAMAP-Rule" id="MF_01978"/>
    </source>
</evidence>
<dbReference type="Proteomes" id="UP000823891">
    <property type="component" value="Unassembled WGS sequence"/>
</dbReference>
<dbReference type="PIRSF" id="PIRSF036483">
    <property type="entry name" value="PFK_XF0274"/>
    <property type="match status" value="1"/>
</dbReference>
<comment type="cofactor">
    <cofactor evidence="1 6">
        <name>Mg(2+)</name>
        <dbReference type="ChEBI" id="CHEBI:18420"/>
    </cofactor>
</comment>
<comment type="activity regulation">
    <text evidence="6">Non-allosteric.</text>
</comment>
<feature type="domain" description="Phosphofructokinase" evidence="7">
    <location>
        <begin position="6"/>
        <end position="313"/>
    </location>
</feature>
<name>A0A9D2NET8_9FIRM</name>
<keyword evidence="5 6" id="KW-0460">Magnesium</keyword>
<dbReference type="GO" id="GO:0003872">
    <property type="term" value="F:6-phosphofructokinase activity"/>
    <property type="evidence" value="ECO:0007669"/>
    <property type="project" value="UniProtKB-UniRule"/>
</dbReference>
<comment type="subcellular location">
    <subcellularLocation>
        <location evidence="6">Cytoplasm</location>
    </subcellularLocation>
</comment>
<feature type="binding site" evidence="6">
    <location>
        <position position="107"/>
    </location>
    <ligand>
        <name>Mg(2+)</name>
        <dbReference type="ChEBI" id="CHEBI:18420"/>
        <note>catalytic</note>
    </ligand>
</feature>
<feature type="binding site" evidence="6">
    <location>
        <begin position="135"/>
        <end position="137"/>
    </location>
    <ligand>
        <name>substrate</name>
    </ligand>
</feature>
<feature type="active site" description="Proton acceptor" evidence="6">
    <location>
        <position position="137"/>
    </location>
</feature>
<comment type="caution">
    <text evidence="8">The sequence shown here is derived from an EMBL/GenBank/DDBJ whole genome shotgun (WGS) entry which is preliminary data.</text>
</comment>
<dbReference type="GO" id="GO:0047334">
    <property type="term" value="F:diphosphate-fructose-6-phosphate 1-phosphotransferase activity"/>
    <property type="evidence" value="ECO:0007669"/>
    <property type="project" value="UniProtKB-EC"/>
</dbReference>
<dbReference type="EC" id="2.7.1.90" evidence="6"/>
<keyword evidence="4 6" id="KW-0418">Kinase</keyword>
<dbReference type="InterPro" id="IPR035966">
    <property type="entry name" value="PKF_sf"/>
</dbReference>
<protein>
    <recommendedName>
        <fullName evidence="6">Pyrophosphate--fructose 6-phosphate 1-phosphotransferase</fullName>
        <ecNumber evidence="6">2.7.1.90</ecNumber>
    </recommendedName>
    <alternativeName>
        <fullName evidence="6">6-phosphofructokinase, pyrophosphate dependent</fullName>
    </alternativeName>
    <alternativeName>
        <fullName evidence="6">PPi-dependent phosphofructokinase</fullName>
        <shortName evidence="6">PPi-PFK</shortName>
    </alternativeName>
    <alternativeName>
        <fullName evidence="6">Pyrophosphate-dependent 6-phosphofructose-1-kinase</fullName>
    </alternativeName>
</protein>
<dbReference type="NCBIfam" id="NF010675">
    <property type="entry name" value="PRK14072.1"/>
    <property type="match status" value="1"/>
</dbReference>
<dbReference type="Gene3D" id="3.40.50.460">
    <property type="entry name" value="Phosphofructokinase domain"/>
    <property type="match status" value="1"/>
</dbReference>
<dbReference type="Gene3D" id="3.40.50.450">
    <property type="match status" value="1"/>
</dbReference>
<evidence type="ECO:0000256" key="2">
    <source>
        <dbReference type="ARBA" id="ARBA00022679"/>
    </source>
</evidence>
<dbReference type="Pfam" id="PF00365">
    <property type="entry name" value="PFK"/>
    <property type="match status" value="1"/>
</dbReference>
<comment type="caution">
    <text evidence="6">Lacks conserved residue(s) required for the propagation of feature annotation.</text>
</comment>
<comment type="function">
    <text evidence="6">Catalyzes the phosphorylation of D-fructose 6-phosphate, the first committing step of glycolysis. Uses inorganic phosphate (PPi) as phosphoryl donor instead of ATP like common ATP-dependent phosphofructokinases (ATP-PFKs), which renders the reaction reversible, and can thus function both in glycolysis and gluconeogenesis. Consistently, PPi-PFK can replace the enzymes of both the forward (ATP-PFK) and reverse (fructose-bisphosphatase (FBPase)) reactions.</text>
</comment>
<comment type="subunit">
    <text evidence="6">Homodimer.</text>
</comment>
<evidence type="ECO:0000313" key="8">
    <source>
        <dbReference type="EMBL" id="HJC23498.1"/>
    </source>
</evidence>
<dbReference type="SUPFAM" id="SSF53784">
    <property type="entry name" value="Phosphofructokinase"/>
    <property type="match status" value="1"/>
</dbReference>
<dbReference type="GO" id="GO:0005737">
    <property type="term" value="C:cytoplasm"/>
    <property type="evidence" value="ECO:0007669"/>
    <property type="project" value="UniProtKB-SubCell"/>
</dbReference>
<sequence>MKGNALVVHGGAPTAVLNASLYGVIRQARECGEIGCIYGALGGSAGVLKERFTKLGTAKEEWLEQLLTTPASVIGTSRYCLETEDYDRMAEVIGRNRIRFVFINGGNGSMDACGKLHEACRRKGVEAAVVGIPKTMDNDIAVTDHAPGYGSAARYIAAGTAELCCDVAGLPIHVAVLETMGRDAGWVAAASSLAGDSGIPGPDLIYVPERAFEEERFLADVEGLIRRKGCGVVVASEGLRDASGDPIAEPVMTSGRSVYFGNVAEYLAGLIIRRLGYKARSEKPGILGRACIALQSDTDRREAVEAGREAVRAAVSGKTGVMVGFLRQDLPEYETQTILIPIKDVMLTEKRLPEEFINEEGNGVTQAFQEWCRPLLGGPVPRFASFCTQEDS</sequence>
<dbReference type="PRINTS" id="PR00476">
    <property type="entry name" value="PHFRCTKINASE"/>
</dbReference>
<evidence type="ECO:0000256" key="3">
    <source>
        <dbReference type="ARBA" id="ARBA00022723"/>
    </source>
</evidence>
<feature type="binding site" evidence="6">
    <location>
        <position position="237"/>
    </location>
    <ligand>
        <name>substrate</name>
    </ligand>
</feature>
<feature type="binding site" evidence="6">
    <location>
        <begin position="180"/>
        <end position="182"/>
    </location>
    <ligand>
        <name>substrate</name>
    </ligand>
</feature>
<keyword evidence="6" id="KW-0324">Glycolysis</keyword>
<keyword evidence="2 6" id="KW-0808">Transferase</keyword>
<dbReference type="HAMAP" id="MF_01978">
    <property type="entry name" value="Phosphofructokinase_II_B2"/>
    <property type="match status" value="1"/>
</dbReference>
<feature type="site" description="Important for catalytic activity; stabilizes the transition state when the phosphoryl donor is PPi" evidence="6">
    <location>
        <position position="134"/>
    </location>
</feature>
<evidence type="ECO:0000256" key="4">
    <source>
        <dbReference type="ARBA" id="ARBA00022777"/>
    </source>
</evidence>
<proteinExistence type="inferred from homology"/>
<gene>
    <name evidence="6" type="primary">pfp</name>
    <name evidence="8" type="ORF">H9761_07325</name>
</gene>
<evidence type="ECO:0000256" key="1">
    <source>
        <dbReference type="ARBA" id="ARBA00001946"/>
    </source>
</evidence>
<evidence type="ECO:0000259" key="7">
    <source>
        <dbReference type="Pfam" id="PF00365"/>
    </source>
</evidence>
<dbReference type="GO" id="GO:0046872">
    <property type="term" value="F:metal ion binding"/>
    <property type="evidence" value="ECO:0007669"/>
    <property type="project" value="UniProtKB-KW"/>
</dbReference>
<evidence type="ECO:0000313" key="9">
    <source>
        <dbReference type="Proteomes" id="UP000823891"/>
    </source>
</evidence>
<reference evidence="8" key="1">
    <citation type="journal article" date="2021" name="PeerJ">
        <title>Extensive microbial diversity within the chicken gut microbiome revealed by metagenomics and culture.</title>
        <authorList>
            <person name="Gilroy R."/>
            <person name="Ravi A."/>
            <person name="Getino M."/>
            <person name="Pursley I."/>
            <person name="Horton D.L."/>
            <person name="Alikhan N.F."/>
            <person name="Baker D."/>
            <person name="Gharbi K."/>
            <person name="Hall N."/>
            <person name="Watson M."/>
            <person name="Adriaenssens E.M."/>
            <person name="Foster-Nyarko E."/>
            <person name="Jarju S."/>
            <person name="Secka A."/>
            <person name="Antonio M."/>
            <person name="Oren A."/>
            <person name="Chaudhuri R.R."/>
            <person name="La Ragione R."/>
            <person name="Hildebrand F."/>
            <person name="Pallen M.J."/>
        </authorList>
    </citation>
    <scope>NUCLEOTIDE SEQUENCE</scope>
    <source>
        <strain evidence="8">USAMLcec2-132</strain>
    </source>
</reference>
<dbReference type="PANTHER" id="PTHR45770">
    <property type="entry name" value="ATP-DEPENDENT 6-PHOSPHOFRUCTOKINASE 1"/>
    <property type="match status" value="1"/>
</dbReference>